<sequence>MHFYNIAVPVIAALTAMQGTTAPIAAKAAVVGAKAAAKSVGKGLAAYGVTSGRVGTAVGIAGFGCSVGDCGRKMKRTPTFINVKKSDLVGRQDRPAPPEGINQHDWDNCIDALDGTVEITGPVGVDWDGIEVRGLPAVCMPLVSWFIGNPQDNDIIPVTCGDDCVRYVTLTEEDYGWVKEVFEELGAL</sequence>
<protein>
    <submittedName>
        <fullName evidence="1">Uncharacterized protein</fullName>
    </submittedName>
</protein>
<accession>A0A9P6LLI7</accession>
<keyword evidence="2" id="KW-1185">Reference proteome</keyword>
<organism evidence="1 2">
    <name type="scientific">Colletotrichum karsti</name>
    <dbReference type="NCBI Taxonomy" id="1095194"/>
    <lineage>
        <taxon>Eukaryota</taxon>
        <taxon>Fungi</taxon>
        <taxon>Dikarya</taxon>
        <taxon>Ascomycota</taxon>
        <taxon>Pezizomycotina</taxon>
        <taxon>Sordariomycetes</taxon>
        <taxon>Hypocreomycetidae</taxon>
        <taxon>Glomerellales</taxon>
        <taxon>Glomerellaceae</taxon>
        <taxon>Colletotrichum</taxon>
        <taxon>Colletotrichum boninense species complex</taxon>
    </lineage>
</organism>
<dbReference type="RefSeq" id="XP_038746736.1">
    <property type="nucleotide sequence ID" value="XM_038887694.1"/>
</dbReference>
<dbReference type="OrthoDB" id="4161406at2759"/>
<evidence type="ECO:0000313" key="1">
    <source>
        <dbReference type="EMBL" id="KAF9877275.1"/>
    </source>
</evidence>
<dbReference type="Proteomes" id="UP000781932">
    <property type="component" value="Unassembled WGS sequence"/>
</dbReference>
<dbReference type="GeneID" id="62160768"/>
<reference evidence="1" key="1">
    <citation type="submission" date="2020-03" db="EMBL/GenBank/DDBJ databases">
        <authorList>
            <person name="He L."/>
        </authorList>
    </citation>
    <scope>NUCLEOTIDE SEQUENCE</scope>
    <source>
        <strain evidence="1">CkLH20</strain>
    </source>
</reference>
<gene>
    <name evidence="1" type="ORF">CkaCkLH20_04975</name>
</gene>
<proteinExistence type="predicted"/>
<comment type="caution">
    <text evidence="1">The sequence shown here is derived from an EMBL/GenBank/DDBJ whole genome shotgun (WGS) entry which is preliminary data.</text>
</comment>
<dbReference type="EMBL" id="JAATWM020000014">
    <property type="protein sequence ID" value="KAF9877275.1"/>
    <property type="molecule type" value="Genomic_DNA"/>
</dbReference>
<evidence type="ECO:0000313" key="2">
    <source>
        <dbReference type="Proteomes" id="UP000781932"/>
    </source>
</evidence>
<name>A0A9P6LLI7_9PEZI</name>
<reference evidence="1" key="2">
    <citation type="submission" date="2020-11" db="EMBL/GenBank/DDBJ databases">
        <title>Whole genome sequencing of Colletotrichum sp.</title>
        <authorList>
            <person name="Li H."/>
        </authorList>
    </citation>
    <scope>NUCLEOTIDE SEQUENCE</scope>
    <source>
        <strain evidence="1">CkLH20</strain>
    </source>
</reference>
<dbReference type="AlphaFoldDB" id="A0A9P6LLI7"/>